<dbReference type="KEGG" id="chk:D4L85_00185"/>
<feature type="transmembrane region" description="Helical" evidence="1">
    <location>
        <begin position="86"/>
        <end position="106"/>
    </location>
</feature>
<reference evidence="4" key="1">
    <citation type="submission" date="2018-09" db="EMBL/GenBank/DDBJ databases">
        <title>Chryseolinea sp. KIS68-18 isolated from soil.</title>
        <authorList>
            <person name="Weon H.-Y."/>
            <person name="Kwon S.-W."/>
            <person name="Lee S.A."/>
        </authorList>
    </citation>
    <scope>NUCLEOTIDE SEQUENCE [LARGE SCALE GENOMIC DNA]</scope>
    <source>
        <strain evidence="4">KIS68-18</strain>
    </source>
</reference>
<sequence>MFTPTHTNTNCEAEILAGEAYKSAPERAGHVLLPADLCRTMSGKYKIMISLSLGLAVFFSLPWITLNEPSRLTSNLSKLGLSDARIAFLFVSVFLSSILFFQYNFFWKRRLSARRNGLIAKGLNVLINIGLVVVLSVIVMWVADGIFTIAAKRPFFIFYLLRNALIAFVAMLVAHVIELLEHLRHEKIRTLTLRHQNVETELAALKAQIDPHFFFNSLNSLNVLIRENTQEALAFVDHFSQSFRYVLENKEQKLVTVREELVFLESYLFMMEKRFASGLVVQIRIAPDLYTRKMPQFALQLLVENAVKHNQVSARHPLTVEIYSEQGHIVVKNNLQKKQSAKGYGIGLANLSKRYQLIHNAEITVRTGPTHFEVKLPVR</sequence>
<keyword evidence="4" id="KW-1185">Reference proteome</keyword>
<dbReference type="SUPFAM" id="SSF55874">
    <property type="entry name" value="ATPase domain of HSP90 chaperone/DNA topoisomerase II/histidine kinase"/>
    <property type="match status" value="1"/>
</dbReference>
<evidence type="ECO:0000259" key="2">
    <source>
        <dbReference type="Pfam" id="PF06580"/>
    </source>
</evidence>
<dbReference type="OrthoDB" id="927174at2"/>
<dbReference type="PANTHER" id="PTHR34220:SF7">
    <property type="entry name" value="SENSOR HISTIDINE KINASE YPDA"/>
    <property type="match status" value="1"/>
</dbReference>
<dbReference type="PANTHER" id="PTHR34220">
    <property type="entry name" value="SENSOR HISTIDINE KINASE YPDA"/>
    <property type="match status" value="1"/>
</dbReference>
<dbReference type="AlphaFoldDB" id="A0A385SBU3"/>
<dbReference type="InterPro" id="IPR050640">
    <property type="entry name" value="Bact_2-comp_sensor_kinase"/>
</dbReference>
<accession>A0A385SBU3</accession>
<feature type="transmembrane region" description="Helical" evidence="1">
    <location>
        <begin position="155"/>
        <end position="180"/>
    </location>
</feature>
<feature type="transmembrane region" description="Helical" evidence="1">
    <location>
        <begin position="118"/>
        <end position="143"/>
    </location>
</feature>
<dbReference type="Gene3D" id="3.30.565.10">
    <property type="entry name" value="Histidine kinase-like ATPase, C-terminal domain"/>
    <property type="match status" value="1"/>
</dbReference>
<dbReference type="GO" id="GO:0000155">
    <property type="term" value="F:phosphorelay sensor kinase activity"/>
    <property type="evidence" value="ECO:0007669"/>
    <property type="project" value="InterPro"/>
</dbReference>
<dbReference type="Proteomes" id="UP000266183">
    <property type="component" value="Chromosome"/>
</dbReference>
<keyword evidence="1" id="KW-0812">Transmembrane</keyword>
<evidence type="ECO:0000313" key="4">
    <source>
        <dbReference type="Proteomes" id="UP000266183"/>
    </source>
</evidence>
<gene>
    <name evidence="3" type="ORF">D4L85_00185</name>
</gene>
<dbReference type="InterPro" id="IPR010559">
    <property type="entry name" value="Sig_transdc_His_kin_internal"/>
</dbReference>
<feature type="domain" description="Signal transduction histidine kinase internal region" evidence="2">
    <location>
        <begin position="201"/>
        <end position="277"/>
    </location>
</feature>
<organism evidence="3 4">
    <name type="scientific">Chryseolinea soli</name>
    <dbReference type="NCBI Taxonomy" id="2321403"/>
    <lineage>
        <taxon>Bacteria</taxon>
        <taxon>Pseudomonadati</taxon>
        <taxon>Bacteroidota</taxon>
        <taxon>Cytophagia</taxon>
        <taxon>Cytophagales</taxon>
        <taxon>Fulvivirgaceae</taxon>
        <taxon>Chryseolinea</taxon>
    </lineage>
</organism>
<keyword evidence="1" id="KW-0472">Membrane</keyword>
<proteinExistence type="predicted"/>
<dbReference type="Pfam" id="PF06580">
    <property type="entry name" value="His_kinase"/>
    <property type="match status" value="1"/>
</dbReference>
<protein>
    <recommendedName>
        <fullName evidence="2">Signal transduction histidine kinase internal region domain-containing protein</fullName>
    </recommendedName>
</protein>
<dbReference type="GO" id="GO:0016020">
    <property type="term" value="C:membrane"/>
    <property type="evidence" value="ECO:0007669"/>
    <property type="project" value="InterPro"/>
</dbReference>
<evidence type="ECO:0000313" key="3">
    <source>
        <dbReference type="EMBL" id="AYB29093.1"/>
    </source>
</evidence>
<dbReference type="RefSeq" id="WP_119752416.1">
    <property type="nucleotide sequence ID" value="NZ_CP032382.1"/>
</dbReference>
<name>A0A385SBU3_9BACT</name>
<feature type="transmembrane region" description="Helical" evidence="1">
    <location>
        <begin position="47"/>
        <end position="66"/>
    </location>
</feature>
<keyword evidence="1" id="KW-1133">Transmembrane helix</keyword>
<dbReference type="InterPro" id="IPR036890">
    <property type="entry name" value="HATPase_C_sf"/>
</dbReference>
<dbReference type="EMBL" id="CP032382">
    <property type="protein sequence ID" value="AYB29093.1"/>
    <property type="molecule type" value="Genomic_DNA"/>
</dbReference>
<evidence type="ECO:0000256" key="1">
    <source>
        <dbReference type="SAM" id="Phobius"/>
    </source>
</evidence>